<dbReference type="RefSeq" id="WP_188663104.1">
    <property type="nucleotide sequence ID" value="NZ_BMKC01000002.1"/>
</dbReference>
<keyword evidence="3" id="KW-1185">Reference proteome</keyword>
<gene>
    <name evidence="2" type="ORF">GCM10011521_16440</name>
</gene>
<sequence length="165" mass="17689">MKTSITLCCFLGLLCSRLAFACELPPDNAYYVNAMQEERALTRDALGRSDQVFIGKVTSIQAGPETPGPGERMSAVEVEIVEALVGTPVAGTALSLSARLHHQIAGCFGNEAFWDDQVEVGGSYIFFVSGGRILSASPPARSWKKLGLSGQRELVLALSKRPDET</sequence>
<feature type="signal peptide" evidence="1">
    <location>
        <begin position="1"/>
        <end position="21"/>
    </location>
</feature>
<proteinExistence type="predicted"/>
<comment type="caution">
    <text evidence="2">The sequence shown here is derived from an EMBL/GenBank/DDBJ whole genome shotgun (WGS) entry which is preliminary data.</text>
</comment>
<feature type="chain" id="PRO_5046652724" evidence="1">
    <location>
        <begin position="22"/>
        <end position="165"/>
    </location>
</feature>
<evidence type="ECO:0000313" key="2">
    <source>
        <dbReference type="EMBL" id="GGA78939.1"/>
    </source>
</evidence>
<accession>A0ABQ1HIB9</accession>
<dbReference type="EMBL" id="BMKC01000002">
    <property type="protein sequence ID" value="GGA78939.1"/>
    <property type="molecule type" value="Genomic_DNA"/>
</dbReference>
<protein>
    <submittedName>
        <fullName evidence="2">Uncharacterized protein</fullName>
    </submittedName>
</protein>
<name>A0ABQ1HIB9_9GAMM</name>
<keyword evidence="1" id="KW-0732">Signal</keyword>
<evidence type="ECO:0000313" key="3">
    <source>
        <dbReference type="Proteomes" id="UP000623419"/>
    </source>
</evidence>
<evidence type="ECO:0000256" key="1">
    <source>
        <dbReference type="SAM" id="SignalP"/>
    </source>
</evidence>
<dbReference type="Proteomes" id="UP000623419">
    <property type="component" value="Unassembled WGS sequence"/>
</dbReference>
<organism evidence="2 3">
    <name type="scientific">Arenimonas soli</name>
    <dbReference type="NCBI Taxonomy" id="2269504"/>
    <lineage>
        <taxon>Bacteria</taxon>
        <taxon>Pseudomonadati</taxon>
        <taxon>Pseudomonadota</taxon>
        <taxon>Gammaproteobacteria</taxon>
        <taxon>Lysobacterales</taxon>
        <taxon>Lysobacteraceae</taxon>
        <taxon>Arenimonas</taxon>
    </lineage>
</organism>
<reference evidence="3" key="1">
    <citation type="journal article" date="2019" name="Int. J. Syst. Evol. Microbiol.">
        <title>The Global Catalogue of Microorganisms (GCM) 10K type strain sequencing project: providing services to taxonomists for standard genome sequencing and annotation.</title>
        <authorList>
            <consortium name="The Broad Institute Genomics Platform"/>
            <consortium name="The Broad Institute Genome Sequencing Center for Infectious Disease"/>
            <person name="Wu L."/>
            <person name="Ma J."/>
        </authorList>
    </citation>
    <scope>NUCLEOTIDE SEQUENCE [LARGE SCALE GENOMIC DNA]</scope>
    <source>
        <strain evidence="3">CGMCC 1.15905</strain>
    </source>
</reference>